<evidence type="ECO:0008006" key="3">
    <source>
        <dbReference type="Google" id="ProtNLM"/>
    </source>
</evidence>
<evidence type="ECO:0000313" key="2">
    <source>
        <dbReference type="Proteomes" id="UP000178082"/>
    </source>
</evidence>
<dbReference type="Proteomes" id="UP000178082">
    <property type="component" value="Unassembled WGS sequence"/>
</dbReference>
<gene>
    <name evidence="1" type="ORF">A3G31_03000</name>
</gene>
<name>A0A1F7SG71_9BACT</name>
<proteinExistence type="predicted"/>
<reference evidence="1 2" key="1">
    <citation type="journal article" date="2016" name="Nat. Commun.">
        <title>Thousands of microbial genomes shed light on interconnected biogeochemical processes in an aquifer system.</title>
        <authorList>
            <person name="Anantharaman K."/>
            <person name="Brown C.T."/>
            <person name="Hug L.A."/>
            <person name="Sharon I."/>
            <person name="Castelle C.J."/>
            <person name="Probst A.J."/>
            <person name="Thomas B.C."/>
            <person name="Singh A."/>
            <person name="Wilkins M.J."/>
            <person name="Karaoz U."/>
            <person name="Brodie E.L."/>
            <person name="Williams K.H."/>
            <person name="Hubbard S.S."/>
            <person name="Banfield J.F."/>
        </authorList>
    </citation>
    <scope>NUCLEOTIDE SEQUENCE [LARGE SCALE GENOMIC DNA]</scope>
</reference>
<accession>A0A1F7SG71</accession>
<dbReference type="EMBL" id="MGDI01000032">
    <property type="protein sequence ID" value="OGL52238.1"/>
    <property type="molecule type" value="Genomic_DNA"/>
</dbReference>
<protein>
    <recommendedName>
        <fullName evidence="3">Carboxypeptidase regulatory-like domain-containing protein</fullName>
    </recommendedName>
</protein>
<dbReference type="Gene3D" id="2.60.40.10">
    <property type="entry name" value="Immunoglobulins"/>
    <property type="match status" value="1"/>
</dbReference>
<dbReference type="AlphaFoldDB" id="A0A1F7SG71"/>
<dbReference type="SUPFAM" id="SSF49452">
    <property type="entry name" value="Starch-binding domain-like"/>
    <property type="match status" value="1"/>
</dbReference>
<comment type="caution">
    <text evidence="1">The sequence shown here is derived from an EMBL/GenBank/DDBJ whole genome shotgun (WGS) entry which is preliminary data.</text>
</comment>
<dbReference type="GO" id="GO:0030246">
    <property type="term" value="F:carbohydrate binding"/>
    <property type="evidence" value="ECO:0007669"/>
    <property type="project" value="InterPro"/>
</dbReference>
<sequence>MPNNFKKILLLSSLLFLCIFLTKISTGQSPLFEGKGELLDMDDESITIKFKKEEIKSLNLDFGKKGPDPDIIYFKDKNEGIKGKVIEISESHIVIRFSRMKEGLKEREEERSEEARDEPGVKKEEIKELIKKEVMTQVKEQIEKEMIAEREKEEPVEVGDVAGRILSSGRPLQGCRVKIAKILQADSFFGIFKEIKVGVVFETTTDNDGYYKFLNIPVGKYKILWKPPSQETWIRRLRLDPDVEVEKGKINFVKDIEVRKKVF</sequence>
<organism evidence="1 2">
    <name type="scientific">Candidatus Schekmanbacteria bacterium RIFCSPLOWO2_12_FULL_38_15</name>
    <dbReference type="NCBI Taxonomy" id="1817883"/>
    <lineage>
        <taxon>Bacteria</taxon>
        <taxon>Candidatus Schekmaniibacteriota</taxon>
    </lineage>
</organism>
<dbReference type="STRING" id="1817883.A3G31_03000"/>
<dbReference type="InterPro" id="IPR013783">
    <property type="entry name" value="Ig-like_fold"/>
</dbReference>
<dbReference type="InterPro" id="IPR013784">
    <property type="entry name" value="Carb-bd-like_fold"/>
</dbReference>
<evidence type="ECO:0000313" key="1">
    <source>
        <dbReference type="EMBL" id="OGL52238.1"/>
    </source>
</evidence>